<dbReference type="InterPro" id="IPR050339">
    <property type="entry name" value="CC_SR_Kinase"/>
</dbReference>
<name>A0A226DIP5_FOLCA</name>
<dbReference type="Gene3D" id="1.10.510.10">
    <property type="entry name" value="Transferase(Phosphotransferase) domain 1"/>
    <property type="match status" value="1"/>
</dbReference>
<dbReference type="Gene3D" id="4.10.400.10">
    <property type="entry name" value="Low-density Lipoprotein Receptor"/>
    <property type="match status" value="1"/>
</dbReference>
<evidence type="ECO:0000256" key="8">
    <source>
        <dbReference type="RuleBase" id="RU000304"/>
    </source>
</evidence>
<keyword evidence="4 7" id="KW-0067">ATP-binding</keyword>
<keyword evidence="11" id="KW-1185">Reference proteome</keyword>
<dbReference type="InterPro" id="IPR008271">
    <property type="entry name" value="Ser/Thr_kinase_AS"/>
</dbReference>
<gene>
    <name evidence="10" type="ORF">Fcan01_19876</name>
</gene>
<dbReference type="OrthoDB" id="248923at2759"/>
<evidence type="ECO:0000256" key="2">
    <source>
        <dbReference type="ARBA" id="ARBA00022741"/>
    </source>
</evidence>
<dbReference type="InterPro" id="IPR000719">
    <property type="entry name" value="Prot_kinase_dom"/>
</dbReference>
<evidence type="ECO:0000256" key="1">
    <source>
        <dbReference type="ARBA" id="ARBA00022679"/>
    </source>
</evidence>
<dbReference type="PANTHER" id="PTHR11042">
    <property type="entry name" value="EUKARYOTIC TRANSLATION INITIATION FACTOR 2-ALPHA KINASE EIF2-ALPHA KINASE -RELATED"/>
    <property type="match status" value="1"/>
</dbReference>
<dbReference type="Proteomes" id="UP000198287">
    <property type="component" value="Unassembled WGS sequence"/>
</dbReference>
<keyword evidence="2 7" id="KW-0547">Nucleotide-binding</keyword>
<dbReference type="PROSITE" id="PS00108">
    <property type="entry name" value="PROTEIN_KINASE_ST"/>
    <property type="match status" value="1"/>
</dbReference>
<accession>A0A226DIP5</accession>
<evidence type="ECO:0000313" key="10">
    <source>
        <dbReference type="EMBL" id="OXA45412.1"/>
    </source>
</evidence>
<proteinExistence type="inferred from homology"/>
<evidence type="ECO:0000256" key="4">
    <source>
        <dbReference type="ARBA" id="ARBA00022840"/>
    </source>
</evidence>
<evidence type="ECO:0000256" key="7">
    <source>
        <dbReference type="PROSITE-ProRule" id="PRU10141"/>
    </source>
</evidence>
<evidence type="ECO:0000256" key="3">
    <source>
        <dbReference type="ARBA" id="ARBA00022777"/>
    </source>
</evidence>
<dbReference type="PROSITE" id="PS50011">
    <property type="entry name" value="PROTEIN_KINASE_DOM"/>
    <property type="match status" value="1"/>
</dbReference>
<dbReference type="STRING" id="158441.A0A226DIP5"/>
<feature type="binding site" evidence="7">
    <location>
        <position position="108"/>
    </location>
    <ligand>
        <name>ATP</name>
        <dbReference type="ChEBI" id="CHEBI:30616"/>
    </ligand>
</feature>
<protein>
    <submittedName>
        <fullName evidence="10">Putative serine/threonine-protein kinase GCN2</fullName>
    </submittedName>
</protein>
<dbReference type="EMBL" id="LNIX01000018">
    <property type="protein sequence ID" value="OXA45412.1"/>
    <property type="molecule type" value="Genomic_DNA"/>
</dbReference>
<feature type="domain" description="Protein kinase" evidence="9">
    <location>
        <begin position="77"/>
        <end position="389"/>
    </location>
</feature>
<evidence type="ECO:0000256" key="6">
    <source>
        <dbReference type="ARBA" id="ARBA00037982"/>
    </source>
</evidence>
<dbReference type="InterPro" id="IPR017441">
    <property type="entry name" value="Protein_kinase_ATP_BS"/>
</dbReference>
<organism evidence="10 11">
    <name type="scientific">Folsomia candida</name>
    <name type="common">Springtail</name>
    <dbReference type="NCBI Taxonomy" id="158441"/>
    <lineage>
        <taxon>Eukaryota</taxon>
        <taxon>Metazoa</taxon>
        <taxon>Ecdysozoa</taxon>
        <taxon>Arthropoda</taxon>
        <taxon>Hexapoda</taxon>
        <taxon>Collembola</taxon>
        <taxon>Entomobryomorpha</taxon>
        <taxon>Isotomoidea</taxon>
        <taxon>Isotomidae</taxon>
        <taxon>Proisotominae</taxon>
        <taxon>Folsomia</taxon>
    </lineage>
</organism>
<dbReference type="Pfam" id="PF00069">
    <property type="entry name" value="Pkinase"/>
    <property type="match status" value="1"/>
</dbReference>
<reference evidence="10 11" key="1">
    <citation type="submission" date="2015-12" db="EMBL/GenBank/DDBJ databases">
        <title>The genome of Folsomia candida.</title>
        <authorList>
            <person name="Faddeeva A."/>
            <person name="Derks M.F."/>
            <person name="Anvar Y."/>
            <person name="Smit S."/>
            <person name="Van Straalen N."/>
            <person name="Roelofs D."/>
        </authorList>
    </citation>
    <scope>NUCLEOTIDE SEQUENCE [LARGE SCALE GENOMIC DNA]</scope>
    <source>
        <strain evidence="10 11">VU population</strain>
        <tissue evidence="10">Whole body</tissue>
    </source>
</reference>
<dbReference type="SUPFAM" id="SSF56112">
    <property type="entry name" value="Protein kinase-like (PK-like)"/>
    <property type="match status" value="1"/>
</dbReference>
<keyword evidence="1" id="KW-0808">Transferase</keyword>
<dbReference type="GO" id="GO:0005634">
    <property type="term" value="C:nucleus"/>
    <property type="evidence" value="ECO:0007669"/>
    <property type="project" value="TreeGrafter"/>
</dbReference>
<evidence type="ECO:0000313" key="11">
    <source>
        <dbReference type="Proteomes" id="UP000198287"/>
    </source>
</evidence>
<dbReference type="GO" id="GO:0004674">
    <property type="term" value="F:protein serine/threonine kinase activity"/>
    <property type="evidence" value="ECO:0007669"/>
    <property type="project" value="UniProtKB-KW"/>
</dbReference>
<keyword evidence="3 10" id="KW-0418">Kinase</keyword>
<comment type="caution">
    <text evidence="10">The sequence shown here is derived from an EMBL/GenBank/DDBJ whole genome shotgun (WGS) entry which is preliminary data.</text>
</comment>
<comment type="similarity">
    <text evidence="6">Belongs to the protein kinase superfamily. Ser/Thr protein kinase family. GCN2 subfamily.</text>
</comment>
<dbReference type="InterPro" id="IPR011009">
    <property type="entry name" value="Kinase-like_dom_sf"/>
</dbReference>
<dbReference type="GO" id="GO:0005524">
    <property type="term" value="F:ATP binding"/>
    <property type="evidence" value="ECO:0007669"/>
    <property type="project" value="UniProtKB-UniRule"/>
</dbReference>
<dbReference type="PROSITE" id="PS00107">
    <property type="entry name" value="PROTEIN_KINASE_ATP"/>
    <property type="match status" value="1"/>
</dbReference>
<dbReference type="GO" id="GO:0005737">
    <property type="term" value="C:cytoplasm"/>
    <property type="evidence" value="ECO:0007669"/>
    <property type="project" value="TreeGrafter"/>
</dbReference>
<keyword evidence="5" id="KW-1015">Disulfide bond</keyword>
<keyword evidence="8" id="KW-0723">Serine/threonine-protein kinase</keyword>
<dbReference type="SMART" id="SM00220">
    <property type="entry name" value="S_TKc"/>
    <property type="match status" value="1"/>
</dbReference>
<dbReference type="InterPro" id="IPR036055">
    <property type="entry name" value="LDL_receptor-like_sf"/>
</dbReference>
<sequence>MPLPPKTVADCIDGSDENPKFCSRLNRCGEGEFYCGGNEPRCIPVTEVNNGVSDCENTDLKSPLNDTHSPWKTDDSLKCFQLLGSGSFGKVYEAIDQTDVVNPNVAVKCVDIRKTLRCSAASNFSTRDVGYFAAVLNEIVVLSGLSNDHVVRYISCWAEAEGTEKLDRFQLQAYVDSLLLNSASSTGLMWVPPSNIYIKMELCQFTLKYFLENHQLIPNFANGHVAAIFKDIATGLSYIHSKGFIHRDIKPGNIFCKVHPICGCIWKMGDLGLATRDLDKTFGQVGTDCYRSPEMKRGFGYTTKADMWSLGLVFLELVQQDGNGFNVAQVSEKLHNLGISRHRYLYLKEAVVQERFAIWVKVINKLVNPDEMKRISSTELEVALNRIYY</sequence>
<evidence type="ECO:0000256" key="5">
    <source>
        <dbReference type="ARBA" id="ARBA00023157"/>
    </source>
</evidence>
<evidence type="ECO:0000259" key="9">
    <source>
        <dbReference type="PROSITE" id="PS50011"/>
    </source>
</evidence>
<dbReference type="Gene3D" id="3.30.200.20">
    <property type="entry name" value="Phosphorylase Kinase, domain 1"/>
    <property type="match status" value="1"/>
</dbReference>
<dbReference type="AlphaFoldDB" id="A0A226DIP5"/>